<accession>A0A8T2Z0F3</accession>
<sequence length="100" mass="11215">MVAILLFSSFSGSRSVVVFMVVVKSYRAAIAHFCYKKPRRGNLRVLEWPMGGAESELQWDSNWNQAEGGLHAVSPDKEQKADLIHHRNSLLQPRNSAFSG</sequence>
<keyword evidence="2" id="KW-1185">Reference proteome</keyword>
<proteinExistence type="predicted"/>
<organism evidence="1 2">
    <name type="scientific">Populus deltoides</name>
    <name type="common">Eastern poplar</name>
    <name type="synonym">Eastern cottonwood</name>
    <dbReference type="NCBI Taxonomy" id="3696"/>
    <lineage>
        <taxon>Eukaryota</taxon>
        <taxon>Viridiplantae</taxon>
        <taxon>Streptophyta</taxon>
        <taxon>Embryophyta</taxon>
        <taxon>Tracheophyta</taxon>
        <taxon>Spermatophyta</taxon>
        <taxon>Magnoliopsida</taxon>
        <taxon>eudicotyledons</taxon>
        <taxon>Gunneridae</taxon>
        <taxon>Pentapetalae</taxon>
        <taxon>rosids</taxon>
        <taxon>fabids</taxon>
        <taxon>Malpighiales</taxon>
        <taxon>Salicaceae</taxon>
        <taxon>Saliceae</taxon>
        <taxon>Populus</taxon>
    </lineage>
</organism>
<evidence type="ECO:0000313" key="1">
    <source>
        <dbReference type="EMBL" id="KAH8510736.1"/>
    </source>
</evidence>
<dbReference type="AlphaFoldDB" id="A0A8T2Z0F3"/>
<comment type="caution">
    <text evidence="1">The sequence shown here is derived from an EMBL/GenBank/DDBJ whole genome shotgun (WGS) entry which is preliminary data.</text>
</comment>
<dbReference type="Proteomes" id="UP000807159">
    <property type="component" value="Chromosome 4"/>
</dbReference>
<name>A0A8T2Z0F3_POPDE</name>
<gene>
    <name evidence="1" type="ORF">H0E87_008317</name>
</gene>
<reference evidence="1" key="1">
    <citation type="journal article" date="2021" name="J. Hered.">
        <title>Genome Assembly of Salicaceae Populus deltoides (Eastern Cottonwood) I-69 Based on Nanopore Sequencing and Hi-C Technologies.</title>
        <authorList>
            <person name="Bai S."/>
            <person name="Wu H."/>
            <person name="Zhang J."/>
            <person name="Pan Z."/>
            <person name="Zhao W."/>
            <person name="Li Z."/>
            <person name="Tong C."/>
        </authorList>
    </citation>
    <scope>NUCLEOTIDE SEQUENCE</scope>
    <source>
        <tissue evidence="1">Leaf</tissue>
    </source>
</reference>
<protein>
    <submittedName>
        <fullName evidence="1">Uncharacterized protein</fullName>
    </submittedName>
</protein>
<dbReference type="EMBL" id="JACEGQ020000004">
    <property type="protein sequence ID" value="KAH8510736.1"/>
    <property type="molecule type" value="Genomic_DNA"/>
</dbReference>
<evidence type="ECO:0000313" key="2">
    <source>
        <dbReference type="Proteomes" id="UP000807159"/>
    </source>
</evidence>